<sequence>MRFTEPRRWLAAAVAAASAAITGCGTKPPAPTPTLPPGAVTPSQATPLPPARDWDEYRRRAAERLVEANPERSYLGPVPEPLLAIPVLEIELEHDGNVRQVRVMRVPSQAKDTTQLAIDAVRRAAPFGDVSKLPRPWKFVEVFLFDDERRFKPRTLDD</sequence>
<evidence type="ECO:0000313" key="3">
    <source>
        <dbReference type="Proteomes" id="UP001041814"/>
    </source>
</evidence>
<feature type="region of interest" description="Disordered" evidence="1">
    <location>
        <begin position="22"/>
        <end position="53"/>
    </location>
</feature>
<evidence type="ECO:0008006" key="4">
    <source>
        <dbReference type="Google" id="ProtNLM"/>
    </source>
</evidence>
<gene>
    <name evidence="2" type="ORF">CKO43_07900</name>
</gene>
<evidence type="ECO:0000313" key="2">
    <source>
        <dbReference type="EMBL" id="MBK1712699.1"/>
    </source>
</evidence>
<evidence type="ECO:0000256" key="1">
    <source>
        <dbReference type="SAM" id="MobiDB-lite"/>
    </source>
</evidence>
<name>A0ABS1DTL6_RUBGE</name>
<protein>
    <recommendedName>
        <fullName evidence="4">TonB family protein</fullName>
    </recommendedName>
</protein>
<organism evidence="2 3">
    <name type="scientific">Rubrivivax gelatinosus</name>
    <name type="common">Rhodocyclus gelatinosus</name>
    <name type="synonym">Rhodopseudomonas gelatinosa</name>
    <dbReference type="NCBI Taxonomy" id="28068"/>
    <lineage>
        <taxon>Bacteria</taxon>
        <taxon>Pseudomonadati</taxon>
        <taxon>Pseudomonadota</taxon>
        <taxon>Betaproteobacteria</taxon>
        <taxon>Burkholderiales</taxon>
        <taxon>Sphaerotilaceae</taxon>
        <taxon>Rubrivivax</taxon>
    </lineage>
</organism>
<dbReference type="Gene3D" id="3.30.1150.10">
    <property type="match status" value="1"/>
</dbReference>
<dbReference type="RefSeq" id="WP_200378341.1">
    <property type="nucleotide sequence ID" value="NZ_NRRU01000023.1"/>
</dbReference>
<dbReference type="EMBL" id="NRRU01000023">
    <property type="protein sequence ID" value="MBK1712699.1"/>
    <property type="molecule type" value="Genomic_DNA"/>
</dbReference>
<reference evidence="2" key="1">
    <citation type="submission" date="2017-08" db="EMBL/GenBank/DDBJ databases">
        <authorList>
            <person name="Imhoff J.F."/>
            <person name="Rahn T."/>
            <person name="Kuenzel S."/>
            <person name="Neulinger S.C."/>
        </authorList>
    </citation>
    <scope>NUCLEOTIDE SEQUENCE</scope>
    <source>
        <strain evidence="2">IM 151</strain>
    </source>
</reference>
<accession>A0ABS1DTL6</accession>
<proteinExistence type="predicted"/>
<dbReference type="Proteomes" id="UP001041814">
    <property type="component" value="Unassembled WGS sequence"/>
</dbReference>
<dbReference type="PROSITE" id="PS51257">
    <property type="entry name" value="PROKAR_LIPOPROTEIN"/>
    <property type="match status" value="1"/>
</dbReference>
<keyword evidence="3" id="KW-1185">Reference proteome</keyword>
<comment type="caution">
    <text evidence="2">The sequence shown here is derived from an EMBL/GenBank/DDBJ whole genome shotgun (WGS) entry which is preliminary data.</text>
</comment>
<reference evidence="2" key="2">
    <citation type="journal article" date="2020" name="Microorganisms">
        <title>Osmotic Adaptation and Compatible Solute Biosynthesis of Phototrophic Bacteria as Revealed from Genome Analyses.</title>
        <authorList>
            <person name="Imhoff J.F."/>
            <person name="Rahn T."/>
            <person name="Kunzel S."/>
            <person name="Keller A."/>
            <person name="Neulinger S.C."/>
        </authorList>
    </citation>
    <scope>NUCLEOTIDE SEQUENCE</scope>
    <source>
        <strain evidence="2">IM 151</strain>
    </source>
</reference>